<evidence type="ECO:0000259" key="2">
    <source>
        <dbReference type="PROSITE" id="PS51462"/>
    </source>
</evidence>
<dbReference type="InParanoid" id="A0A2T3ABZ0"/>
<reference evidence="3 4" key="1">
    <citation type="journal article" date="2018" name="Mycol. Prog.">
        <title>Coniella lustricola, a new species from submerged detritus.</title>
        <authorList>
            <person name="Raudabaugh D.B."/>
            <person name="Iturriaga T."/>
            <person name="Carver A."/>
            <person name="Mondo S."/>
            <person name="Pangilinan J."/>
            <person name="Lipzen A."/>
            <person name="He G."/>
            <person name="Amirebrahimi M."/>
            <person name="Grigoriev I.V."/>
            <person name="Miller A.N."/>
        </authorList>
    </citation>
    <scope>NUCLEOTIDE SEQUENCE [LARGE SCALE GENOMIC DNA]</scope>
    <source>
        <strain evidence="3 4">B22-T-1</strain>
    </source>
</reference>
<keyword evidence="1 3" id="KW-0378">Hydrolase</keyword>
<dbReference type="EMBL" id="KZ678416">
    <property type="protein sequence ID" value="PSR90713.1"/>
    <property type="molecule type" value="Genomic_DNA"/>
</dbReference>
<evidence type="ECO:0000313" key="3">
    <source>
        <dbReference type="EMBL" id="PSR90713.1"/>
    </source>
</evidence>
<organism evidence="3 4">
    <name type="scientific">Coniella lustricola</name>
    <dbReference type="NCBI Taxonomy" id="2025994"/>
    <lineage>
        <taxon>Eukaryota</taxon>
        <taxon>Fungi</taxon>
        <taxon>Dikarya</taxon>
        <taxon>Ascomycota</taxon>
        <taxon>Pezizomycotina</taxon>
        <taxon>Sordariomycetes</taxon>
        <taxon>Sordariomycetidae</taxon>
        <taxon>Diaporthales</taxon>
        <taxon>Schizoparmaceae</taxon>
        <taxon>Coniella</taxon>
    </lineage>
</organism>
<accession>A0A2T3ABZ0</accession>
<dbReference type="OrthoDB" id="10259236at2759"/>
<feature type="domain" description="Nudix hydrolase" evidence="2">
    <location>
        <begin position="8"/>
        <end position="144"/>
    </location>
</feature>
<dbReference type="AlphaFoldDB" id="A0A2T3ABZ0"/>
<dbReference type="InterPro" id="IPR000086">
    <property type="entry name" value="NUDIX_hydrolase_dom"/>
</dbReference>
<dbReference type="Gene3D" id="3.90.79.10">
    <property type="entry name" value="Nucleoside Triphosphate Pyrophosphohydrolase"/>
    <property type="match status" value="1"/>
</dbReference>
<proteinExistence type="predicted"/>
<dbReference type="InterPro" id="IPR051325">
    <property type="entry name" value="Nudix_hydrolase_domain"/>
</dbReference>
<dbReference type="PROSITE" id="PS51462">
    <property type="entry name" value="NUDIX"/>
    <property type="match status" value="1"/>
</dbReference>
<sequence length="198" mass="22082">MAFHRNADYVISAGTVTFHPRTQDVLVILNKKYGEDIWQLPKGRRNIGEDICDAAVRETYEETGYHVRLSTVRILTRATRPRGYLPPEAGEAPVTTSACGLNQHHQNQIDDLGNEPVGMVTYTDPLTEAGAHANKMCFFFLATLADPDAAPHEHTQDVGEQLEAKWMRVVDARLALRFDAEREVLVSAEAHWTRAASA</sequence>
<dbReference type="GO" id="GO:0004081">
    <property type="term" value="F:bis(5'-nucleosyl)-tetraphosphatase (asymmetrical) activity"/>
    <property type="evidence" value="ECO:0007669"/>
    <property type="project" value="TreeGrafter"/>
</dbReference>
<dbReference type="Proteomes" id="UP000241462">
    <property type="component" value="Unassembled WGS sequence"/>
</dbReference>
<dbReference type="PROSITE" id="PS00893">
    <property type="entry name" value="NUDIX_BOX"/>
    <property type="match status" value="1"/>
</dbReference>
<keyword evidence="4" id="KW-1185">Reference proteome</keyword>
<dbReference type="GO" id="GO:0006167">
    <property type="term" value="P:AMP biosynthetic process"/>
    <property type="evidence" value="ECO:0007669"/>
    <property type="project" value="TreeGrafter"/>
</dbReference>
<gene>
    <name evidence="3" type="ORF">BD289DRAFT_365635</name>
</gene>
<dbReference type="InterPro" id="IPR015797">
    <property type="entry name" value="NUDIX_hydrolase-like_dom_sf"/>
</dbReference>
<dbReference type="SUPFAM" id="SSF55811">
    <property type="entry name" value="Nudix"/>
    <property type="match status" value="1"/>
</dbReference>
<dbReference type="GO" id="GO:0006754">
    <property type="term" value="P:ATP biosynthetic process"/>
    <property type="evidence" value="ECO:0007669"/>
    <property type="project" value="TreeGrafter"/>
</dbReference>
<dbReference type="PANTHER" id="PTHR21340:SF0">
    <property type="entry name" value="BIS(5'-NUCLEOSYL)-TETRAPHOSPHATASE [ASYMMETRICAL]"/>
    <property type="match status" value="1"/>
</dbReference>
<dbReference type="InterPro" id="IPR020084">
    <property type="entry name" value="NUDIX_hydrolase_CS"/>
</dbReference>
<dbReference type="Pfam" id="PF00293">
    <property type="entry name" value="NUDIX"/>
    <property type="match status" value="1"/>
</dbReference>
<evidence type="ECO:0000313" key="4">
    <source>
        <dbReference type="Proteomes" id="UP000241462"/>
    </source>
</evidence>
<protein>
    <submittedName>
        <fullName evidence="3">NUDIX hydrolase domain-like protein</fullName>
    </submittedName>
</protein>
<dbReference type="PANTHER" id="PTHR21340">
    <property type="entry name" value="DIADENOSINE 5,5-P1,P4-TETRAPHOSPHATE PYROPHOSPHOHYDROLASE MUTT"/>
    <property type="match status" value="1"/>
</dbReference>
<evidence type="ECO:0000256" key="1">
    <source>
        <dbReference type="ARBA" id="ARBA00022801"/>
    </source>
</evidence>
<name>A0A2T3ABZ0_9PEZI</name>